<dbReference type="PROSITE" id="PS00730">
    <property type="entry name" value="AP_NUCLEASE_F2_2"/>
    <property type="match status" value="1"/>
</dbReference>
<dbReference type="GO" id="GO:0006284">
    <property type="term" value="P:base-excision repair"/>
    <property type="evidence" value="ECO:0007669"/>
    <property type="project" value="TreeGrafter"/>
</dbReference>
<accession>A0A2H4UU70</accession>
<keyword evidence="9" id="KW-0255">Endonuclease</keyword>
<dbReference type="PANTHER" id="PTHR21445">
    <property type="entry name" value="ENDONUCLEASE IV ENDODEOXYRIBONUCLEASE IV"/>
    <property type="match status" value="1"/>
</dbReference>
<keyword evidence="6" id="KW-0862">Zinc</keyword>
<proteinExistence type="inferred from homology"/>
<dbReference type="SMART" id="SM00518">
    <property type="entry name" value="AP2Ec"/>
    <property type="match status" value="1"/>
</dbReference>
<protein>
    <submittedName>
        <fullName evidence="9">AP endonuclease family 2</fullName>
    </submittedName>
</protein>
<gene>
    <name evidence="9" type="ORF">BMW23_0429</name>
</gene>
<evidence type="ECO:0000256" key="4">
    <source>
        <dbReference type="ARBA" id="ARBA00022763"/>
    </source>
</evidence>
<dbReference type="Gene3D" id="3.20.20.150">
    <property type="entry name" value="Divalent-metal-dependent TIM barrel enzymes"/>
    <property type="match status" value="1"/>
</dbReference>
<evidence type="ECO:0000259" key="8">
    <source>
        <dbReference type="Pfam" id="PF01261"/>
    </source>
</evidence>
<dbReference type="EMBL" id="MF782455">
    <property type="protein sequence ID" value="ATZ80481.1"/>
    <property type="molecule type" value="Genomic_DNA"/>
</dbReference>
<evidence type="ECO:0000256" key="3">
    <source>
        <dbReference type="ARBA" id="ARBA00022723"/>
    </source>
</evidence>
<reference evidence="9" key="1">
    <citation type="journal article" date="2017" name="Elife">
        <title>The kinetoplastid-infecting Bodo saltans virus (BsV), a window into the most abundant giant viruses in the sea.</title>
        <authorList>
            <person name="Deeg C.M."/>
            <person name="Chow C.-E.T."/>
            <person name="Suttle C.A."/>
        </authorList>
    </citation>
    <scope>NUCLEOTIDE SEQUENCE</scope>
    <source>
        <strain evidence="9">NG1</strain>
    </source>
</reference>
<dbReference type="SUPFAM" id="SSF51658">
    <property type="entry name" value="Xylose isomerase-like"/>
    <property type="match status" value="1"/>
</dbReference>
<organism evidence="9">
    <name type="scientific">Bodo saltans virus</name>
    <dbReference type="NCBI Taxonomy" id="2024608"/>
    <lineage>
        <taxon>Viruses</taxon>
        <taxon>Varidnaviria</taxon>
        <taxon>Bamfordvirae</taxon>
        <taxon>Nucleocytoviricota</taxon>
        <taxon>Megaviricetes</taxon>
        <taxon>Imitervirales</taxon>
        <taxon>Mimiviridae</taxon>
        <taxon>Klosneuvirinae</taxon>
        <taxon>Theiavirus</taxon>
        <taxon>Theiavirus salishense</taxon>
    </lineage>
</organism>
<evidence type="ECO:0000313" key="10">
    <source>
        <dbReference type="Proteomes" id="UP000240325"/>
    </source>
</evidence>
<evidence type="ECO:0000313" key="9">
    <source>
        <dbReference type="EMBL" id="ATZ80481.1"/>
    </source>
</evidence>
<keyword evidence="7" id="KW-0234">DNA repair</keyword>
<evidence type="ECO:0000256" key="6">
    <source>
        <dbReference type="ARBA" id="ARBA00022833"/>
    </source>
</evidence>
<evidence type="ECO:0000256" key="7">
    <source>
        <dbReference type="ARBA" id="ARBA00023204"/>
    </source>
</evidence>
<dbReference type="GO" id="GO:0008081">
    <property type="term" value="F:phosphoric diester hydrolase activity"/>
    <property type="evidence" value="ECO:0007669"/>
    <property type="project" value="TreeGrafter"/>
</dbReference>
<evidence type="ECO:0000256" key="1">
    <source>
        <dbReference type="ARBA" id="ARBA00001947"/>
    </source>
</evidence>
<dbReference type="PROSITE" id="PS00731">
    <property type="entry name" value="AP_NUCLEASE_F2_3"/>
    <property type="match status" value="1"/>
</dbReference>
<dbReference type="GO" id="GO:0003677">
    <property type="term" value="F:DNA binding"/>
    <property type="evidence" value="ECO:0007669"/>
    <property type="project" value="InterPro"/>
</dbReference>
<dbReference type="InterPro" id="IPR013022">
    <property type="entry name" value="Xyl_isomerase-like_TIM-brl"/>
</dbReference>
<keyword evidence="5" id="KW-0378">Hydrolase</keyword>
<dbReference type="Pfam" id="PF01261">
    <property type="entry name" value="AP_endonuc_2"/>
    <property type="match status" value="1"/>
</dbReference>
<sequence>MHGVHINSAKNEIIESLNDAINHKAKVVQFFVDTNKKYNNIYNAVKIILKKNKIKSIVHISYTINCCQDWDKYSWWLSQLIDEIKLANEIGAYACVLHLGKKMGLSLDDSVNNMYTSLMHVYEKIENTQIKILFETSTGQGTEIGYKLNELSMFYRKFSKHNNINIRKKFGICLDTCHIFNAGYNIKNRESRDIFFSEFNELIGLNEIKLIHLNDSLNHCGALVDRHENIGFGYIGKNALLIFVEVFGKLHVPIVLETPSKNIYKDLSIINKIK</sequence>
<keyword evidence="9" id="KW-0540">Nuclease</keyword>
<keyword evidence="4" id="KW-0227">DNA damage</keyword>
<evidence type="ECO:0000256" key="2">
    <source>
        <dbReference type="ARBA" id="ARBA00005340"/>
    </source>
</evidence>
<dbReference type="PROSITE" id="PS51432">
    <property type="entry name" value="AP_NUCLEASE_F2_4"/>
    <property type="match status" value="1"/>
</dbReference>
<dbReference type="InterPro" id="IPR036237">
    <property type="entry name" value="Xyl_isomerase-like_sf"/>
</dbReference>
<dbReference type="InterPro" id="IPR018246">
    <property type="entry name" value="AP_endonuc_F2_Zn_BS"/>
</dbReference>
<comment type="cofactor">
    <cofactor evidence="1">
        <name>Zn(2+)</name>
        <dbReference type="ChEBI" id="CHEBI:29105"/>
    </cofactor>
</comment>
<keyword evidence="10" id="KW-1185">Reference proteome</keyword>
<comment type="similarity">
    <text evidence="2">Belongs to the AP endonuclease 2 family.</text>
</comment>
<name>A0A2H4UU70_9VIRU</name>
<dbReference type="GO" id="GO:0003906">
    <property type="term" value="F:DNA-(apurinic or apyrimidinic site) endonuclease activity"/>
    <property type="evidence" value="ECO:0007669"/>
    <property type="project" value="TreeGrafter"/>
</dbReference>
<dbReference type="InterPro" id="IPR001719">
    <property type="entry name" value="AP_endonuc_2"/>
</dbReference>
<evidence type="ECO:0000256" key="5">
    <source>
        <dbReference type="ARBA" id="ARBA00022801"/>
    </source>
</evidence>
<dbReference type="PANTHER" id="PTHR21445:SF0">
    <property type="entry name" value="APURINIC-APYRIMIDINIC ENDONUCLEASE"/>
    <property type="match status" value="1"/>
</dbReference>
<dbReference type="GO" id="GO:0008270">
    <property type="term" value="F:zinc ion binding"/>
    <property type="evidence" value="ECO:0007669"/>
    <property type="project" value="InterPro"/>
</dbReference>
<dbReference type="Proteomes" id="UP000240325">
    <property type="component" value="Segment"/>
</dbReference>
<feature type="domain" description="Xylose isomerase-like TIM barrel" evidence="8">
    <location>
        <begin position="37"/>
        <end position="261"/>
    </location>
</feature>
<dbReference type="NCBIfam" id="TIGR00587">
    <property type="entry name" value="nfo"/>
    <property type="match status" value="1"/>
</dbReference>
<keyword evidence="3" id="KW-0479">Metal-binding</keyword>